<evidence type="ECO:0000256" key="2">
    <source>
        <dbReference type="ARBA" id="ARBA00024446"/>
    </source>
</evidence>
<dbReference type="AlphaFoldDB" id="A0A109JGB9"/>
<dbReference type="PANTHER" id="PTHR33941:SF11">
    <property type="entry name" value="BACTERIAL MICROCOMPARTMENT SHELL PROTEIN PDUJ"/>
    <property type="match status" value="1"/>
</dbReference>
<evidence type="ECO:0000256" key="1">
    <source>
        <dbReference type="ARBA" id="ARBA00024322"/>
    </source>
</evidence>
<feature type="domain" description="BMC" evidence="4">
    <location>
        <begin position="5"/>
        <end position="89"/>
    </location>
</feature>
<proteinExistence type="inferred from homology"/>
<sequence>MALQALGFVETSGLVAAIQAADAMVKAANVRLVTKQQAGGGLISIVVQGDVGAVKAAVDAGAAAARQIGKVVSAHVIPRPYDGMEDILERPPVR</sequence>
<dbReference type="GO" id="GO:0031469">
    <property type="term" value="C:bacterial microcompartment"/>
    <property type="evidence" value="ECO:0007669"/>
    <property type="project" value="UniProtKB-SubCell"/>
</dbReference>
<gene>
    <name evidence="5" type="ORF">AS156_18450</name>
</gene>
<dbReference type="InterPro" id="IPR050575">
    <property type="entry name" value="BMC_shell"/>
</dbReference>
<keyword evidence="2" id="KW-1283">Bacterial microcompartment</keyword>
<dbReference type="PANTHER" id="PTHR33941">
    <property type="entry name" value="PROPANEDIOL UTILIZATION PROTEIN PDUA"/>
    <property type="match status" value="1"/>
</dbReference>
<dbReference type="InterPro" id="IPR044872">
    <property type="entry name" value="CcmK/CsoS1_BMC"/>
</dbReference>
<comment type="caution">
    <text evidence="5">The sequence shown here is derived from an EMBL/GenBank/DDBJ whole genome shotgun (WGS) entry which is preliminary data.</text>
</comment>
<name>A0A109JGB9_9BRAD</name>
<comment type="similarity">
    <text evidence="3">Belongs to the bacterial microcompartments protein family.</text>
</comment>
<dbReference type="Proteomes" id="UP000057737">
    <property type="component" value="Unassembled WGS sequence"/>
</dbReference>
<evidence type="ECO:0000256" key="3">
    <source>
        <dbReference type="PROSITE-ProRule" id="PRU01278"/>
    </source>
</evidence>
<evidence type="ECO:0000313" key="6">
    <source>
        <dbReference type="Proteomes" id="UP000057737"/>
    </source>
</evidence>
<dbReference type="RefSeq" id="WP_066513489.1">
    <property type="nucleotide sequence ID" value="NZ_LNCU01000107.1"/>
</dbReference>
<dbReference type="Pfam" id="PF00936">
    <property type="entry name" value="BMC"/>
    <property type="match status" value="1"/>
</dbReference>
<organism evidence="5 6">
    <name type="scientific">Bradyrhizobium macuxiense</name>
    <dbReference type="NCBI Taxonomy" id="1755647"/>
    <lineage>
        <taxon>Bacteria</taxon>
        <taxon>Pseudomonadati</taxon>
        <taxon>Pseudomonadota</taxon>
        <taxon>Alphaproteobacteria</taxon>
        <taxon>Hyphomicrobiales</taxon>
        <taxon>Nitrobacteraceae</taxon>
        <taxon>Bradyrhizobium</taxon>
    </lineage>
</organism>
<dbReference type="OrthoDB" id="9812608at2"/>
<accession>A0A109JGB9</accession>
<comment type="subcellular location">
    <subcellularLocation>
        <location evidence="1">Bacterial microcompartment</location>
    </subcellularLocation>
</comment>
<dbReference type="SMART" id="SM00877">
    <property type="entry name" value="BMC"/>
    <property type="match status" value="1"/>
</dbReference>
<reference evidence="5 6" key="1">
    <citation type="submission" date="2015-11" db="EMBL/GenBank/DDBJ databases">
        <title>Draft Genome Sequence of the Strain BR 10303 (Bradyrhizobium sp.) isolated from nodules of Centrolobium paraense.</title>
        <authorList>
            <person name="Zelli J.E."/>
            <person name="Simoes-Araujo J.L."/>
            <person name="Barauna A.C."/>
            <person name="Silva K."/>
        </authorList>
    </citation>
    <scope>NUCLEOTIDE SEQUENCE [LARGE SCALE GENOMIC DNA]</scope>
    <source>
        <strain evidence="5 6">BR 10303</strain>
    </source>
</reference>
<protein>
    <submittedName>
        <fullName evidence="5">Ethanolamine utilization protein EutM</fullName>
    </submittedName>
</protein>
<dbReference type="InterPro" id="IPR037233">
    <property type="entry name" value="CcmK-like_sf"/>
</dbReference>
<dbReference type="SUPFAM" id="SSF143414">
    <property type="entry name" value="CcmK-like"/>
    <property type="match status" value="1"/>
</dbReference>
<dbReference type="Gene3D" id="3.30.70.1710">
    <property type="match status" value="1"/>
</dbReference>
<evidence type="ECO:0000259" key="4">
    <source>
        <dbReference type="PROSITE" id="PS51930"/>
    </source>
</evidence>
<keyword evidence="6" id="KW-1185">Reference proteome</keyword>
<evidence type="ECO:0000313" key="5">
    <source>
        <dbReference type="EMBL" id="KWV48458.1"/>
    </source>
</evidence>
<dbReference type="PROSITE" id="PS51930">
    <property type="entry name" value="BMC_2"/>
    <property type="match status" value="1"/>
</dbReference>
<dbReference type="CDD" id="cd07045">
    <property type="entry name" value="BMC_CcmK_like"/>
    <property type="match status" value="1"/>
</dbReference>
<dbReference type="InterPro" id="IPR000249">
    <property type="entry name" value="BMC_dom"/>
</dbReference>
<dbReference type="EMBL" id="LNCU01000107">
    <property type="protein sequence ID" value="KWV48458.1"/>
    <property type="molecule type" value="Genomic_DNA"/>
</dbReference>